<accession>A3B7Q2</accession>
<dbReference type="Pfam" id="PF03478">
    <property type="entry name" value="Beta-prop_KIB1-4"/>
    <property type="match status" value="1"/>
</dbReference>
<protein>
    <recommendedName>
        <fullName evidence="2">KIB1-4 beta-propeller domain-containing protein</fullName>
    </recommendedName>
</protein>
<dbReference type="PANTHER" id="PTHR33800">
    <property type="entry name" value="OS06G0113600 PROTEIN"/>
    <property type="match status" value="1"/>
</dbReference>
<proteinExistence type="predicted"/>
<dbReference type="Proteomes" id="UP000007752">
    <property type="component" value="Chromosome 6"/>
</dbReference>
<feature type="region of interest" description="Disordered" evidence="1">
    <location>
        <begin position="1"/>
        <end position="23"/>
    </location>
</feature>
<feature type="domain" description="KIB1-4 beta-propeller" evidence="2">
    <location>
        <begin position="99"/>
        <end position="302"/>
    </location>
</feature>
<evidence type="ECO:0000259" key="2">
    <source>
        <dbReference type="Pfam" id="PF03478"/>
    </source>
</evidence>
<sequence>MQSPSKISDASGSMPPATSVRKGSKKNCFTPLFLCWAPSSTFSPLLAPAILGVLPSHHTHQNLPFAPYSHHSSSDPMSASNPLVSLLPAMVLTSYYAHVSGYCLVVDVFTGAEVSPPRLPFSKDHEEIYFCGTLTAPITSPNSHLLISNRSSLFDWPVGSDSWSELKLPVNRVDQIVEFNGQLIAVIEYKLYTLQLAPKLRLKKMKTLWWDDMSECPYLRPWLVVCDGMLLIVDHYITLSFGAPVNYRPYRLDMSAKPAKWVEVKKLENWALFIGGDARSPPFAFKNPERWGGRSNCLYYAHYSQPWSLHGLGDDADAVWDPTTDDNLVFKRNWYSQLQAFWVYPSMFYSDGDGQ</sequence>
<gene>
    <name evidence="3" type="ORF">OsJ_19878</name>
</gene>
<reference evidence="3" key="2">
    <citation type="submission" date="2008-12" db="EMBL/GenBank/DDBJ databases">
        <title>Improved gene annotation of the rice (Oryza sativa) genomes.</title>
        <authorList>
            <person name="Wang J."/>
            <person name="Li R."/>
            <person name="Fan W."/>
            <person name="Huang Q."/>
            <person name="Zhang J."/>
            <person name="Zhou Y."/>
            <person name="Hu Y."/>
            <person name="Zi S."/>
            <person name="Li J."/>
            <person name="Ni P."/>
            <person name="Zheng H."/>
            <person name="Zhang Y."/>
            <person name="Zhao M."/>
            <person name="Hao Q."/>
            <person name="McDermott J."/>
            <person name="Samudrala R."/>
            <person name="Kristiansen K."/>
            <person name="Wong G.K.-S."/>
        </authorList>
    </citation>
    <scope>NUCLEOTIDE SEQUENCE</scope>
</reference>
<dbReference type="EMBL" id="CM000143">
    <property type="protein sequence ID" value="EAZ35591.1"/>
    <property type="molecule type" value="Genomic_DNA"/>
</dbReference>
<dbReference type="InterPro" id="IPR005174">
    <property type="entry name" value="KIB1-4_b-propeller"/>
</dbReference>
<name>A3B7Q2_ORYSJ</name>
<organism evidence="3">
    <name type="scientific">Oryza sativa subsp. japonica</name>
    <name type="common">Rice</name>
    <dbReference type="NCBI Taxonomy" id="39947"/>
    <lineage>
        <taxon>Eukaryota</taxon>
        <taxon>Viridiplantae</taxon>
        <taxon>Streptophyta</taxon>
        <taxon>Embryophyta</taxon>
        <taxon>Tracheophyta</taxon>
        <taxon>Spermatophyta</taxon>
        <taxon>Magnoliopsida</taxon>
        <taxon>Liliopsida</taxon>
        <taxon>Poales</taxon>
        <taxon>Poaceae</taxon>
        <taxon>BOP clade</taxon>
        <taxon>Oryzoideae</taxon>
        <taxon>Oryzeae</taxon>
        <taxon>Oryzinae</taxon>
        <taxon>Oryza</taxon>
        <taxon>Oryza sativa</taxon>
    </lineage>
</organism>
<evidence type="ECO:0000313" key="3">
    <source>
        <dbReference type="EMBL" id="EAZ35591.1"/>
    </source>
</evidence>
<reference evidence="3" key="1">
    <citation type="journal article" date="2005" name="PLoS Biol.">
        <title>The genomes of Oryza sativa: a history of duplications.</title>
        <authorList>
            <person name="Yu J."/>
            <person name="Wang J."/>
            <person name="Lin W."/>
            <person name="Li S."/>
            <person name="Li H."/>
            <person name="Zhou J."/>
            <person name="Ni P."/>
            <person name="Dong W."/>
            <person name="Hu S."/>
            <person name="Zeng C."/>
            <person name="Zhang J."/>
            <person name="Zhang Y."/>
            <person name="Li R."/>
            <person name="Xu Z."/>
            <person name="Li S."/>
            <person name="Li X."/>
            <person name="Zheng H."/>
            <person name="Cong L."/>
            <person name="Lin L."/>
            <person name="Yin J."/>
            <person name="Geng J."/>
            <person name="Li G."/>
            <person name="Shi J."/>
            <person name="Liu J."/>
            <person name="Lv H."/>
            <person name="Li J."/>
            <person name="Wang J."/>
            <person name="Deng Y."/>
            <person name="Ran L."/>
            <person name="Shi X."/>
            <person name="Wang X."/>
            <person name="Wu Q."/>
            <person name="Li C."/>
            <person name="Ren X."/>
            <person name="Wang J."/>
            <person name="Wang X."/>
            <person name="Li D."/>
            <person name="Liu D."/>
            <person name="Zhang X."/>
            <person name="Ji Z."/>
            <person name="Zhao W."/>
            <person name="Sun Y."/>
            <person name="Zhang Z."/>
            <person name="Bao J."/>
            <person name="Han Y."/>
            <person name="Dong L."/>
            <person name="Ji J."/>
            <person name="Chen P."/>
            <person name="Wu S."/>
            <person name="Liu J."/>
            <person name="Xiao Y."/>
            <person name="Bu D."/>
            <person name="Tan J."/>
            <person name="Yang L."/>
            <person name="Ye C."/>
            <person name="Zhang J."/>
            <person name="Xu J."/>
            <person name="Zhou Y."/>
            <person name="Yu Y."/>
            <person name="Zhang B."/>
            <person name="Zhuang S."/>
            <person name="Wei H."/>
            <person name="Liu B."/>
            <person name="Lei M."/>
            <person name="Yu H."/>
            <person name="Li Y."/>
            <person name="Xu H."/>
            <person name="Wei S."/>
            <person name="He X."/>
            <person name="Fang L."/>
            <person name="Zhang Z."/>
            <person name="Zhang Y."/>
            <person name="Huang X."/>
            <person name="Su Z."/>
            <person name="Tong W."/>
            <person name="Li J."/>
            <person name="Tong Z."/>
            <person name="Li S."/>
            <person name="Ye J."/>
            <person name="Wang L."/>
            <person name="Fang L."/>
            <person name="Lei T."/>
            <person name="Chen C."/>
            <person name="Chen H."/>
            <person name="Xu Z."/>
            <person name="Li H."/>
            <person name="Huang H."/>
            <person name="Zhang F."/>
            <person name="Xu H."/>
            <person name="Li N."/>
            <person name="Zhao C."/>
            <person name="Li S."/>
            <person name="Dong L."/>
            <person name="Huang Y."/>
            <person name="Li L."/>
            <person name="Xi Y."/>
            <person name="Qi Q."/>
            <person name="Li W."/>
            <person name="Zhang B."/>
            <person name="Hu W."/>
            <person name="Zhang Y."/>
            <person name="Tian X."/>
            <person name="Jiao Y."/>
            <person name="Liang X."/>
            <person name="Jin J."/>
            <person name="Gao L."/>
            <person name="Zheng W."/>
            <person name="Hao B."/>
            <person name="Liu S."/>
            <person name="Wang W."/>
            <person name="Yuan L."/>
            <person name="Cao M."/>
            <person name="McDermott J."/>
            <person name="Samudrala R."/>
            <person name="Wang J."/>
            <person name="Wong G.K."/>
            <person name="Yang H."/>
        </authorList>
    </citation>
    <scope>NUCLEOTIDE SEQUENCE [LARGE SCALE GENOMIC DNA]</scope>
</reference>
<feature type="compositionally biased region" description="Polar residues" evidence="1">
    <location>
        <begin position="1"/>
        <end position="11"/>
    </location>
</feature>
<dbReference type="PANTHER" id="PTHR33800:SF3">
    <property type="entry name" value="OS06G0111200 PROTEIN"/>
    <property type="match status" value="1"/>
</dbReference>
<dbReference type="AlphaFoldDB" id="A3B7Q2"/>
<evidence type="ECO:0000256" key="1">
    <source>
        <dbReference type="SAM" id="MobiDB-lite"/>
    </source>
</evidence>